<dbReference type="AlphaFoldDB" id="A0A0N0NLS7"/>
<proteinExistence type="inferred from homology"/>
<comment type="similarity">
    <text evidence="3">Belongs to the RBT5 family.</text>
</comment>
<keyword evidence="5" id="KW-0472">Membrane</keyword>
<protein>
    <recommendedName>
        <fullName evidence="10">CFEM domain-containing protein</fullName>
    </recommendedName>
</protein>
<keyword evidence="12" id="KW-1185">Reference proteome</keyword>
<keyword evidence="6 9" id="KW-0732">Signal</keyword>
<dbReference type="GO" id="GO:0098552">
    <property type="term" value="C:side of membrane"/>
    <property type="evidence" value="ECO:0007669"/>
    <property type="project" value="UniProtKB-KW"/>
</dbReference>
<reference evidence="11 12" key="1">
    <citation type="submission" date="2015-06" db="EMBL/GenBank/DDBJ databases">
        <title>Draft genome of the ant-associated black yeast Phialophora attae CBS 131958.</title>
        <authorList>
            <person name="Moreno L.F."/>
            <person name="Stielow B.J."/>
            <person name="de Hoog S."/>
            <person name="Vicente V.A."/>
            <person name="Weiss V.A."/>
            <person name="de Vries M."/>
            <person name="Cruz L.M."/>
            <person name="Souza E.M."/>
        </authorList>
    </citation>
    <scope>NUCLEOTIDE SEQUENCE [LARGE SCALE GENOMIC DNA]</scope>
    <source>
        <strain evidence="11 12">CBS 131958</strain>
    </source>
</reference>
<evidence type="ECO:0000313" key="12">
    <source>
        <dbReference type="Proteomes" id="UP000038010"/>
    </source>
</evidence>
<feature type="chain" id="PRO_5005856890" description="CFEM domain-containing protein" evidence="9">
    <location>
        <begin position="24"/>
        <end position="219"/>
    </location>
</feature>
<comment type="subcellular location">
    <subcellularLocation>
        <location evidence="1">Membrane</location>
        <topology evidence="1">Lipid-anchor</topology>
        <topology evidence="1">GPI-anchor</topology>
    </subcellularLocation>
    <subcellularLocation>
        <location evidence="2">Secreted</location>
    </subcellularLocation>
</comment>
<evidence type="ECO:0000313" key="11">
    <source>
        <dbReference type="EMBL" id="KPI39528.1"/>
    </source>
</evidence>
<dbReference type="GO" id="GO:0005576">
    <property type="term" value="C:extracellular region"/>
    <property type="evidence" value="ECO:0007669"/>
    <property type="project" value="UniProtKB-SubCell"/>
</dbReference>
<dbReference type="GeneID" id="28735429"/>
<dbReference type="Proteomes" id="UP000038010">
    <property type="component" value="Unassembled WGS sequence"/>
</dbReference>
<dbReference type="InterPro" id="IPR008427">
    <property type="entry name" value="Extracellular_membr_CFEM_dom"/>
</dbReference>
<evidence type="ECO:0000256" key="4">
    <source>
        <dbReference type="ARBA" id="ARBA00022525"/>
    </source>
</evidence>
<feature type="signal peptide" evidence="9">
    <location>
        <begin position="1"/>
        <end position="23"/>
    </location>
</feature>
<evidence type="ECO:0000256" key="3">
    <source>
        <dbReference type="ARBA" id="ARBA00010031"/>
    </source>
</evidence>
<comment type="caution">
    <text evidence="11">The sequence shown here is derived from an EMBL/GenBank/DDBJ whole genome shotgun (WGS) entry which is preliminary data.</text>
</comment>
<name>A0A0N0NLS7_9EURO</name>
<dbReference type="RefSeq" id="XP_017999491.1">
    <property type="nucleotide sequence ID" value="XM_018143549.1"/>
</dbReference>
<keyword evidence="8" id="KW-0449">Lipoprotein</keyword>
<dbReference type="Pfam" id="PF05730">
    <property type="entry name" value="CFEM"/>
    <property type="match status" value="1"/>
</dbReference>
<evidence type="ECO:0000256" key="2">
    <source>
        <dbReference type="ARBA" id="ARBA00004613"/>
    </source>
</evidence>
<evidence type="ECO:0000256" key="7">
    <source>
        <dbReference type="ARBA" id="ARBA00023157"/>
    </source>
</evidence>
<feature type="domain" description="CFEM" evidence="10">
    <location>
        <begin position="30"/>
        <end position="84"/>
    </location>
</feature>
<evidence type="ECO:0000256" key="5">
    <source>
        <dbReference type="ARBA" id="ARBA00022622"/>
    </source>
</evidence>
<sequence length="219" mass="22831">MKFSGFRLGLLALVVFTSSICSAVDITTWDDLPECAVGCFGFATSDTSTPFSCKPSNITCACNFEGWRIDLTACVANGVPEKHVDGCVAESVETRKAIIDYTQDIFCPTRNETQDPTATLPDSDWAYTITANTPNTSMTPNFPLPTANATAGPAAATESPPTTSTQVVTVAGTGGFVQSTGTSNASINAAYAASSVPMAYQESSFAVLVFLAAVVTLFG</sequence>
<dbReference type="VEuPathDB" id="FungiDB:AB675_3495"/>
<dbReference type="EMBL" id="LFJN01000014">
    <property type="protein sequence ID" value="KPI39528.1"/>
    <property type="molecule type" value="Genomic_DNA"/>
</dbReference>
<evidence type="ECO:0000259" key="10">
    <source>
        <dbReference type="Pfam" id="PF05730"/>
    </source>
</evidence>
<keyword evidence="7" id="KW-1015">Disulfide bond</keyword>
<keyword evidence="4" id="KW-0964">Secreted</keyword>
<accession>A0A0N0NLS7</accession>
<evidence type="ECO:0000256" key="1">
    <source>
        <dbReference type="ARBA" id="ARBA00004589"/>
    </source>
</evidence>
<evidence type="ECO:0000256" key="6">
    <source>
        <dbReference type="ARBA" id="ARBA00022729"/>
    </source>
</evidence>
<keyword evidence="5" id="KW-0336">GPI-anchor</keyword>
<keyword evidence="5" id="KW-0325">Glycoprotein</keyword>
<evidence type="ECO:0000256" key="9">
    <source>
        <dbReference type="SAM" id="SignalP"/>
    </source>
</evidence>
<evidence type="ECO:0000256" key="8">
    <source>
        <dbReference type="ARBA" id="ARBA00023288"/>
    </source>
</evidence>
<organism evidence="11 12">
    <name type="scientific">Cyphellophora attinorum</name>
    <dbReference type="NCBI Taxonomy" id="1664694"/>
    <lineage>
        <taxon>Eukaryota</taxon>
        <taxon>Fungi</taxon>
        <taxon>Dikarya</taxon>
        <taxon>Ascomycota</taxon>
        <taxon>Pezizomycotina</taxon>
        <taxon>Eurotiomycetes</taxon>
        <taxon>Chaetothyriomycetidae</taxon>
        <taxon>Chaetothyriales</taxon>
        <taxon>Cyphellophoraceae</taxon>
        <taxon>Cyphellophora</taxon>
    </lineage>
</organism>
<gene>
    <name evidence="11" type="ORF">AB675_3495</name>
</gene>